<dbReference type="Proteomes" id="UP001431783">
    <property type="component" value="Unassembled WGS sequence"/>
</dbReference>
<keyword evidence="3" id="KW-0812">Transmembrane</keyword>
<keyword evidence="4" id="KW-1133">Transmembrane helix</keyword>
<evidence type="ECO:0000256" key="1">
    <source>
        <dbReference type="ARBA" id="ARBA00004141"/>
    </source>
</evidence>
<keyword evidence="8" id="KW-1185">Reference proteome</keyword>
<keyword evidence="5" id="KW-0472">Membrane</keyword>
<organism evidence="7 8">
    <name type="scientific">Henosepilachna vigintioctopunctata</name>
    <dbReference type="NCBI Taxonomy" id="420089"/>
    <lineage>
        <taxon>Eukaryota</taxon>
        <taxon>Metazoa</taxon>
        <taxon>Ecdysozoa</taxon>
        <taxon>Arthropoda</taxon>
        <taxon>Hexapoda</taxon>
        <taxon>Insecta</taxon>
        <taxon>Pterygota</taxon>
        <taxon>Neoptera</taxon>
        <taxon>Endopterygota</taxon>
        <taxon>Coleoptera</taxon>
        <taxon>Polyphaga</taxon>
        <taxon>Cucujiformia</taxon>
        <taxon>Coccinelloidea</taxon>
        <taxon>Coccinellidae</taxon>
        <taxon>Epilachninae</taxon>
        <taxon>Epilachnini</taxon>
        <taxon>Henosepilachna</taxon>
    </lineage>
</organism>
<dbReference type="GO" id="GO:0016020">
    <property type="term" value="C:membrane"/>
    <property type="evidence" value="ECO:0007669"/>
    <property type="project" value="UniProtKB-SubCell"/>
</dbReference>
<evidence type="ECO:0000256" key="3">
    <source>
        <dbReference type="ARBA" id="ARBA00022692"/>
    </source>
</evidence>
<reference evidence="7 8" key="1">
    <citation type="submission" date="2023-03" db="EMBL/GenBank/DDBJ databases">
        <title>Genome insight into feeding habits of ladybird beetles.</title>
        <authorList>
            <person name="Li H.-S."/>
            <person name="Huang Y.-H."/>
            <person name="Pang H."/>
        </authorList>
    </citation>
    <scope>NUCLEOTIDE SEQUENCE [LARGE SCALE GENOMIC DNA]</scope>
    <source>
        <strain evidence="7">SYSU_2023b</strain>
        <tissue evidence="7">Whole body</tissue>
    </source>
</reference>
<evidence type="ECO:0000256" key="4">
    <source>
        <dbReference type="ARBA" id="ARBA00022989"/>
    </source>
</evidence>
<evidence type="ECO:0000256" key="6">
    <source>
        <dbReference type="RuleBase" id="RU363053"/>
    </source>
</evidence>
<name>A0AAW1USN0_9CUCU</name>
<dbReference type="AlphaFoldDB" id="A0AAW1USN0"/>
<evidence type="ECO:0000256" key="5">
    <source>
        <dbReference type="ARBA" id="ARBA00023136"/>
    </source>
</evidence>
<dbReference type="GO" id="GO:0061668">
    <property type="term" value="P:mitochondrial ribosome assembly"/>
    <property type="evidence" value="ECO:0007669"/>
    <property type="project" value="TreeGrafter"/>
</dbReference>
<dbReference type="InterPro" id="IPR007248">
    <property type="entry name" value="Mpv17_PMP22"/>
</dbReference>
<gene>
    <name evidence="7" type="ORF">WA026_013672</name>
</gene>
<dbReference type="GO" id="GO:0005739">
    <property type="term" value="C:mitochondrion"/>
    <property type="evidence" value="ECO:0007669"/>
    <property type="project" value="TreeGrafter"/>
</dbReference>
<comment type="subcellular location">
    <subcellularLocation>
        <location evidence="1">Membrane</location>
        <topology evidence="1">Multi-pass membrane protein</topology>
    </subcellularLocation>
</comment>
<proteinExistence type="inferred from homology"/>
<evidence type="ECO:0000256" key="2">
    <source>
        <dbReference type="ARBA" id="ARBA00006824"/>
    </source>
</evidence>
<accession>A0AAW1USN0</accession>
<dbReference type="PANTHER" id="PTHR11266">
    <property type="entry name" value="PEROXISOMAL MEMBRANE PROTEIN 2, PXMP2 MPV17"/>
    <property type="match status" value="1"/>
</dbReference>
<comment type="caution">
    <text evidence="7">The sequence shown here is derived from an EMBL/GenBank/DDBJ whole genome shotgun (WGS) entry which is preliminary data.</text>
</comment>
<dbReference type="EMBL" id="JARQZJ010000097">
    <property type="protein sequence ID" value="KAK9885803.1"/>
    <property type="molecule type" value="Genomic_DNA"/>
</dbReference>
<evidence type="ECO:0008006" key="9">
    <source>
        <dbReference type="Google" id="ProtNLM"/>
    </source>
</evidence>
<sequence length="201" mass="23505">MSKRILVRYLIKLLSKSSPAVRRFLPKIVLSEIVVPETKSTVEKAFSRRYLFFTNVFLSSFLFGSFDFVEQKYEIAVGERKVYDLKQTRNEAISGCSVGVIIHFWYDFLDKKYPGTEFHAIAKKILLDQLLCAPIRILNNLIVVAILKGESKEEIYEDVKTKALKIYITEFFLFVPIQFVNFVYVPVRFRVLYESITSFLR</sequence>
<evidence type="ECO:0000313" key="7">
    <source>
        <dbReference type="EMBL" id="KAK9885803.1"/>
    </source>
</evidence>
<protein>
    <recommendedName>
        <fullName evidence="9">Mpv17-like protein</fullName>
    </recommendedName>
</protein>
<dbReference type="Pfam" id="PF04117">
    <property type="entry name" value="Mpv17_PMP22"/>
    <property type="match status" value="1"/>
</dbReference>
<evidence type="ECO:0000313" key="8">
    <source>
        <dbReference type="Proteomes" id="UP001431783"/>
    </source>
</evidence>
<comment type="similarity">
    <text evidence="2 6">Belongs to the peroxisomal membrane protein PXMP2/4 family.</text>
</comment>
<dbReference type="PANTHER" id="PTHR11266:SF8">
    <property type="entry name" value="MPV17-LIKE PROTEIN 2"/>
    <property type="match status" value="1"/>
</dbReference>